<feature type="domain" description="ThuA-like" evidence="1">
    <location>
        <begin position="84"/>
        <end position="219"/>
    </location>
</feature>
<dbReference type="AlphaFoldDB" id="A0A3N4Z561"/>
<dbReference type="SUPFAM" id="SSF52317">
    <property type="entry name" value="Class I glutamine amidotransferase-like"/>
    <property type="match status" value="1"/>
</dbReference>
<dbReference type="OrthoDB" id="3350268at2"/>
<evidence type="ECO:0000259" key="1">
    <source>
        <dbReference type="Pfam" id="PF06283"/>
    </source>
</evidence>
<gene>
    <name evidence="2" type="ORF">EDD32_1355</name>
</gene>
<evidence type="ECO:0000313" key="2">
    <source>
        <dbReference type="EMBL" id="RPF26896.1"/>
    </source>
</evidence>
<dbReference type="EMBL" id="RKRA01000001">
    <property type="protein sequence ID" value="RPF26896.1"/>
    <property type="molecule type" value="Genomic_DNA"/>
</dbReference>
<dbReference type="Pfam" id="PF06283">
    <property type="entry name" value="ThuA"/>
    <property type="match status" value="1"/>
</dbReference>
<dbReference type="Gene3D" id="3.40.50.880">
    <property type="match status" value="1"/>
</dbReference>
<sequence length="228" mass="24244">MSALVLVGRGRYEDPWHDHAAVAHEVVEVLADGGLGVTVRGTFPGALDGVATGAGRPGLVVVVAGTGRTDPDFDGTDEDWSRFHAALDALVGFGVPLLALHASANTFTDSPAWARRLGGRWVPGVSMHPPIGEARFTVTDAHPVTAGLGDVTAFDERYCDLEVDPASTVLLTTEHEGREHPVVWVAPGPGRVLYDALGHDHRSFASASRRELLRREVAWLTAPPGGRR</sequence>
<dbReference type="Proteomes" id="UP000280726">
    <property type="component" value="Unassembled WGS sequence"/>
</dbReference>
<accession>A0A3N4Z561</accession>
<proteinExistence type="predicted"/>
<evidence type="ECO:0000313" key="3">
    <source>
        <dbReference type="Proteomes" id="UP000280726"/>
    </source>
</evidence>
<keyword evidence="3" id="KW-1185">Reference proteome</keyword>
<comment type="caution">
    <text evidence="2">The sequence shown here is derived from an EMBL/GenBank/DDBJ whole genome shotgun (WGS) entry which is preliminary data.</text>
</comment>
<organism evidence="2 3">
    <name type="scientific">Georgenia muralis</name>
    <dbReference type="NCBI Taxonomy" id="154117"/>
    <lineage>
        <taxon>Bacteria</taxon>
        <taxon>Bacillati</taxon>
        <taxon>Actinomycetota</taxon>
        <taxon>Actinomycetes</taxon>
        <taxon>Micrococcales</taxon>
        <taxon>Bogoriellaceae</taxon>
        <taxon>Georgenia</taxon>
    </lineage>
</organism>
<dbReference type="InterPro" id="IPR029062">
    <property type="entry name" value="Class_I_gatase-like"/>
</dbReference>
<name>A0A3N4Z561_9MICO</name>
<reference evidence="2 3" key="1">
    <citation type="submission" date="2018-11" db="EMBL/GenBank/DDBJ databases">
        <title>Sequencing the genomes of 1000 actinobacteria strains.</title>
        <authorList>
            <person name="Klenk H.-P."/>
        </authorList>
    </citation>
    <scope>NUCLEOTIDE SEQUENCE [LARGE SCALE GENOMIC DNA]</scope>
    <source>
        <strain evidence="2 3">DSM 14418</strain>
    </source>
</reference>
<protein>
    <recommendedName>
        <fullName evidence="1">ThuA-like domain-containing protein</fullName>
    </recommendedName>
</protein>
<dbReference type="InterPro" id="IPR029010">
    <property type="entry name" value="ThuA-like"/>
</dbReference>